<dbReference type="FunFam" id="1.10.510.10:FF:000021">
    <property type="entry name" value="Serine/threonine protein kinase"/>
    <property type="match status" value="1"/>
</dbReference>
<dbReference type="InterPro" id="IPR011009">
    <property type="entry name" value="Kinase-like_dom_sf"/>
</dbReference>
<dbReference type="NCBIfam" id="NF033483">
    <property type="entry name" value="PknB_PASTA_kin"/>
    <property type="match status" value="1"/>
</dbReference>
<evidence type="ECO:0000256" key="2">
    <source>
        <dbReference type="ARBA" id="ARBA00022527"/>
    </source>
</evidence>
<keyword evidence="6 18" id="KW-0418">Kinase</keyword>
<keyword evidence="2" id="KW-0723">Serine/threonine-protein kinase</keyword>
<comment type="subcellular location">
    <subcellularLocation>
        <location evidence="11">Spore membrane</location>
        <topology evidence="11">Single-pass type II membrane protein</topology>
    </subcellularLocation>
</comment>
<feature type="domain" description="PASTA" evidence="17">
    <location>
        <begin position="492"/>
        <end position="556"/>
    </location>
</feature>
<reference evidence="18" key="1">
    <citation type="submission" date="2022-07" db="EMBL/GenBank/DDBJ databases">
        <title>Bacterial species isolated from the porcine tonsil microbiota.</title>
        <authorList>
            <person name="Oliveira I.M.F."/>
        </authorList>
    </citation>
    <scope>NUCLEOTIDE SEQUENCE</scope>
    <source>
        <strain evidence="18">8QC2O2</strain>
    </source>
</reference>
<evidence type="ECO:0000256" key="7">
    <source>
        <dbReference type="ARBA" id="ARBA00022840"/>
    </source>
</evidence>
<evidence type="ECO:0000259" key="16">
    <source>
        <dbReference type="PROSITE" id="PS50011"/>
    </source>
</evidence>
<comment type="catalytic activity">
    <reaction evidence="10">
        <text>L-seryl-[protein] + ATP = O-phospho-L-seryl-[protein] + ADP + H(+)</text>
        <dbReference type="Rhea" id="RHEA:17989"/>
        <dbReference type="Rhea" id="RHEA-COMP:9863"/>
        <dbReference type="Rhea" id="RHEA-COMP:11604"/>
        <dbReference type="ChEBI" id="CHEBI:15378"/>
        <dbReference type="ChEBI" id="CHEBI:29999"/>
        <dbReference type="ChEBI" id="CHEBI:30616"/>
        <dbReference type="ChEBI" id="CHEBI:83421"/>
        <dbReference type="ChEBI" id="CHEBI:456216"/>
        <dbReference type="EC" id="2.7.11.1"/>
    </reaction>
</comment>
<feature type="transmembrane region" description="Helical" evidence="15">
    <location>
        <begin position="333"/>
        <end position="354"/>
    </location>
</feature>
<evidence type="ECO:0000256" key="15">
    <source>
        <dbReference type="SAM" id="Phobius"/>
    </source>
</evidence>
<dbReference type="SMART" id="SM00220">
    <property type="entry name" value="S_TKc"/>
    <property type="match status" value="1"/>
</dbReference>
<dbReference type="GO" id="GO:0005776">
    <property type="term" value="C:autophagosome"/>
    <property type="evidence" value="ECO:0007669"/>
    <property type="project" value="TreeGrafter"/>
</dbReference>
<evidence type="ECO:0000259" key="17">
    <source>
        <dbReference type="PROSITE" id="PS51178"/>
    </source>
</evidence>
<dbReference type="GO" id="GO:0000407">
    <property type="term" value="C:phagophore assembly site"/>
    <property type="evidence" value="ECO:0007669"/>
    <property type="project" value="TreeGrafter"/>
</dbReference>
<evidence type="ECO:0000256" key="9">
    <source>
        <dbReference type="ARBA" id="ARBA00047899"/>
    </source>
</evidence>
<keyword evidence="3" id="KW-0309">Germination</keyword>
<evidence type="ECO:0000256" key="5">
    <source>
        <dbReference type="ARBA" id="ARBA00022741"/>
    </source>
</evidence>
<dbReference type="CDD" id="cd06577">
    <property type="entry name" value="PASTA_pknB"/>
    <property type="match status" value="3"/>
</dbReference>
<dbReference type="Pfam" id="PF00069">
    <property type="entry name" value="Pkinase"/>
    <property type="match status" value="1"/>
</dbReference>
<dbReference type="FunFam" id="3.30.200.20:FF:000035">
    <property type="entry name" value="Serine/threonine protein kinase Stk1"/>
    <property type="match status" value="1"/>
</dbReference>
<keyword evidence="4" id="KW-0808">Transferase</keyword>
<dbReference type="InterPro" id="IPR000719">
    <property type="entry name" value="Prot_kinase_dom"/>
</dbReference>
<dbReference type="GO" id="GO:0004674">
    <property type="term" value="F:protein serine/threonine kinase activity"/>
    <property type="evidence" value="ECO:0007669"/>
    <property type="project" value="UniProtKB-KW"/>
</dbReference>
<dbReference type="CDD" id="cd14014">
    <property type="entry name" value="STKc_PknB_like"/>
    <property type="match status" value="1"/>
</dbReference>
<dbReference type="Gene3D" id="1.10.510.10">
    <property type="entry name" value="Transferase(Phosphotransferase) domain 1"/>
    <property type="match status" value="1"/>
</dbReference>
<evidence type="ECO:0000256" key="6">
    <source>
        <dbReference type="ARBA" id="ARBA00022777"/>
    </source>
</evidence>
<dbReference type="InterPro" id="IPR008271">
    <property type="entry name" value="Ser/Thr_kinase_AS"/>
</dbReference>
<dbReference type="PROSITE" id="PS51178">
    <property type="entry name" value="PASTA"/>
    <property type="match status" value="3"/>
</dbReference>
<feature type="domain" description="Protein kinase" evidence="16">
    <location>
        <begin position="10"/>
        <end position="267"/>
    </location>
</feature>
<organism evidence="18 19">
    <name type="scientific">Mammaliicoccus sciuri</name>
    <name type="common">Staphylococcus sciuri</name>
    <dbReference type="NCBI Taxonomy" id="1296"/>
    <lineage>
        <taxon>Bacteria</taxon>
        <taxon>Bacillati</taxon>
        <taxon>Bacillota</taxon>
        <taxon>Bacilli</taxon>
        <taxon>Bacillales</taxon>
        <taxon>Staphylococcaceae</taxon>
        <taxon>Mammaliicoccus</taxon>
    </lineage>
</organism>
<dbReference type="InterPro" id="IPR005543">
    <property type="entry name" value="PASTA_dom"/>
</dbReference>
<evidence type="ECO:0000256" key="1">
    <source>
        <dbReference type="ARBA" id="ARBA00012513"/>
    </source>
</evidence>
<dbReference type="GO" id="GO:0007165">
    <property type="term" value="P:signal transduction"/>
    <property type="evidence" value="ECO:0007669"/>
    <property type="project" value="UniProtKB-ARBA"/>
</dbReference>
<dbReference type="PROSITE" id="PS50011">
    <property type="entry name" value="PROTEIN_KINASE_DOM"/>
    <property type="match status" value="1"/>
</dbReference>
<dbReference type="PANTHER" id="PTHR24348:SF22">
    <property type="entry name" value="NON-SPECIFIC SERINE_THREONINE PROTEIN KINASE"/>
    <property type="match status" value="1"/>
</dbReference>
<evidence type="ECO:0000256" key="3">
    <source>
        <dbReference type="ARBA" id="ARBA00022544"/>
    </source>
</evidence>
<proteinExistence type="predicted"/>
<dbReference type="AlphaFoldDB" id="A0AAW5LGE4"/>
<dbReference type="PROSITE" id="PS00107">
    <property type="entry name" value="PROTEIN_KINASE_ATP"/>
    <property type="match status" value="1"/>
</dbReference>
<dbReference type="SMART" id="SM00740">
    <property type="entry name" value="PASTA"/>
    <property type="match status" value="3"/>
</dbReference>
<dbReference type="RefSeq" id="WP_196968199.1">
    <property type="nucleotide sequence ID" value="NZ_CP064868.1"/>
</dbReference>
<evidence type="ECO:0000256" key="14">
    <source>
        <dbReference type="SAM" id="MobiDB-lite"/>
    </source>
</evidence>
<name>A0AAW5LGE4_MAMSC</name>
<keyword evidence="15" id="KW-0472">Membrane</keyword>
<dbReference type="GO" id="GO:0005524">
    <property type="term" value="F:ATP binding"/>
    <property type="evidence" value="ECO:0007669"/>
    <property type="project" value="UniProtKB-UniRule"/>
</dbReference>
<dbReference type="Gene3D" id="2.60.40.2560">
    <property type="match status" value="1"/>
</dbReference>
<dbReference type="PANTHER" id="PTHR24348">
    <property type="entry name" value="SERINE/THREONINE-PROTEIN KINASE UNC-51-RELATED"/>
    <property type="match status" value="1"/>
</dbReference>
<feature type="region of interest" description="Disordered" evidence="14">
    <location>
        <begin position="553"/>
        <end position="590"/>
    </location>
</feature>
<evidence type="ECO:0000256" key="12">
    <source>
        <dbReference type="ARBA" id="ARBA00070041"/>
    </source>
</evidence>
<evidence type="ECO:0000313" key="18">
    <source>
        <dbReference type="EMBL" id="MCQ9304047.1"/>
    </source>
</evidence>
<dbReference type="GO" id="GO:0016020">
    <property type="term" value="C:membrane"/>
    <property type="evidence" value="ECO:0007669"/>
    <property type="project" value="TreeGrafter"/>
</dbReference>
<dbReference type="InterPro" id="IPR045269">
    <property type="entry name" value="Atg1-like"/>
</dbReference>
<evidence type="ECO:0000256" key="10">
    <source>
        <dbReference type="ARBA" id="ARBA00048679"/>
    </source>
</evidence>
<sequence>MIGRIIAGRYEFVKYLGGGGMSNVYLAKDKILNRDVAVKVINIPPYEKEKAVERFEREVQNTTILSHSNVVNVLDVEEDDNCYYLVMEYIEGPTLKEYLCKEGKLSADEAVEMTLQILKGIAHAHHHRIIHRDIKPQNILMTKNGTLKILDFGIARALSETALTETNHVMGSVQYLSPEQAKGQSTDESSDIYSIGIVLYELLTGHPPFNGETPVSVAIKHIQEELPSIRKERPSIPQSIENVIMKATRKEKSQRYRDTNEMYYDLLTALDDERKDELPRYDSDSDTKTMPVIKADEEESDTKTVPIATTQQNANAQQQNMETNKPKRKRNKWLIVFVPILLLCMLVGAIGFALTAPKYVDVPNLLGKSRGEALALIDEKGLSKGKITEAYSNSFKEGEVMKVTPKVGSKVKEMTKVDLVISQGVKTFTVEDYVGKSADKTKKQLEKQGFESVRIKEQYDKAENGTVINQNIEPGSKVVPKDTMIILTKSIGVKQEYVKDYTGEEISKATSELEALGFKVEQSEVESDEPADTIVKQSFKDGQLPVESTIYFDVSKGEDKDSNSDNSDKSDDKDKKDDSDDNARDKTYTQSVYIPFTGSDSKKGQKVEIFVKDKSNDIKKVADSFTIKKDTTRSINFTIPKGESAEYRVEVDGKEVESNTIDYDDF</sequence>
<keyword evidence="7 13" id="KW-0067">ATP-binding</keyword>
<evidence type="ECO:0000256" key="4">
    <source>
        <dbReference type="ARBA" id="ARBA00022679"/>
    </source>
</evidence>
<dbReference type="Gene3D" id="3.30.10.20">
    <property type="match status" value="3"/>
</dbReference>
<accession>A0AAW5LGE4</accession>
<evidence type="ECO:0000313" key="19">
    <source>
        <dbReference type="Proteomes" id="UP001204068"/>
    </source>
</evidence>
<feature type="compositionally biased region" description="Basic and acidic residues" evidence="14">
    <location>
        <begin position="555"/>
        <end position="587"/>
    </location>
</feature>
<dbReference type="Pfam" id="PF03793">
    <property type="entry name" value="PASTA"/>
    <property type="match status" value="3"/>
</dbReference>
<dbReference type="Pfam" id="PF21160">
    <property type="entry name" value="PrkC-like_PASTA-like"/>
    <property type="match status" value="1"/>
</dbReference>
<keyword evidence="15" id="KW-0812">Transmembrane</keyword>
<dbReference type="GO" id="GO:0071224">
    <property type="term" value="P:cellular response to peptidoglycan"/>
    <property type="evidence" value="ECO:0007669"/>
    <property type="project" value="UniProtKB-ARBA"/>
</dbReference>
<dbReference type="EMBL" id="JANILD010000005">
    <property type="protein sequence ID" value="MCQ9304047.1"/>
    <property type="molecule type" value="Genomic_DNA"/>
</dbReference>
<comment type="caution">
    <text evidence="18">The sequence shown here is derived from an EMBL/GenBank/DDBJ whole genome shotgun (WGS) entry which is preliminary data.</text>
</comment>
<dbReference type="GO" id="GO:0009847">
    <property type="term" value="P:spore germination"/>
    <property type="evidence" value="ECO:0007669"/>
    <property type="project" value="UniProtKB-ARBA"/>
</dbReference>
<dbReference type="EC" id="2.7.11.1" evidence="1"/>
<protein>
    <recommendedName>
        <fullName evidence="12">Serine/threonine-protein kinase PrkC</fullName>
        <ecNumber evidence="1">2.7.11.1</ecNumber>
    </recommendedName>
</protein>
<evidence type="ECO:0000256" key="11">
    <source>
        <dbReference type="ARBA" id="ARBA00060432"/>
    </source>
</evidence>
<dbReference type="Proteomes" id="UP001204068">
    <property type="component" value="Unassembled WGS sequence"/>
</dbReference>
<feature type="domain" description="PASTA" evidence="17">
    <location>
        <begin position="424"/>
        <end position="491"/>
    </location>
</feature>
<dbReference type="InterPro" id="IPR017441">
    <property type="entry name" value="Protein_kinase_ATP_BS"/>
</dbReference>
<evidence type="ECO:0000256" key="13">
    <source>
        <dbReference type="PROSITE-ProRule" id="PRU10141"/>
    </source>
</evidence>
<keyword evidence="5 13" id="KW-0547">Nucleotide-binding</keyword>
<gene>
    <name evidence="18" type="primary">pknB</name>
    <name evidence="18" type="ORF">NQ032_10595</name>
</gene>
<dbReference type="PROSITE" id="PS00108">
    <property type="entry name" value="PROTEIN_KINASE_ST"/>
    <property type="match status" value="1"/>
</dbReference>
<dbReference type="Gene3D" id="3.30.200.20">
    <property type="entry name" value="Phosphorylase Kinase, domain 1"/>
    <property type="match status" value="1"/>
</dbReference>
<feature type="binding site" evidence="13">
    <location>
        <position position="39"/>
    </location>
    <ligand>
        <name>ATP</name>
        <dbReference type="ChEBI" id="CHEBI:30616"/>
    </ligand>
</feature>
<dbReference type="SUPFAM" id="SSF56112">
    <property type="entry name" value="Protein kinase-like (PK-like)"/>
    <property type="match status" value="1"/>
</dbReference>
<dbReference type="GO" id="GO:0005829">
    <property type="term" value="C:cytosol"/>
    <property type="evidence" value="ECO:0007669"/>
    <property type="project" value="TreeGrafter"/>
</dbReference>
<keyword evidence="8" id="KW-0735">Signal-anchor</keyword>
<keyword evidence="15" id="KW-1133">Transmembrane helix</keyword>
<evidence type="ECO:0000256" key="8">
    <source>
        <dbReference type="ARBA" id="ARBA00022968"/>
    </source>
</evidence>
<feature type="domain" description="PASTA" evidence="17">
    <location>
        <begin position="356"/>
        <end position="423"/>
    </location>
</feature>
<comment type="catalytic activity">
    <reaction evidence="9">
        <text>L-threonyl-[protein] + ATP = O-phospho-L-threonyl-[protein] + ADP + H(+)</text>
        <dbReference type="Rhea" id="RHEA:46608"/>
        <dbReference type="Rhea" id="RHEA-COMP:11060"/>
        <dbReference type="Rhea" id="RHEA-COMP:11605"/>
        <dbReference type="ChEBI" id="CHEBI:15378"/>
        <dbReference type="ChEBI" id="CHEBI:30013"/>
        <dbReference type="ChEBI" id="CHEBI:30616"/>
        <dbReference type="ChEBI" id="CHEBI:61977"/>
        <dbReference type="ChEBI" id="CHEBI:456216"/>
        <dbReference type="EC" id="2.7.11.1"/>
    </reaction>
</comment>